<accession>M5Q1J1</accession>
<evidence type="ECO:0000259" key="1">
    <source>
        <dbReference type="Pfam" id="PF15919"/>
    </source>
</evidence>
<dbReference type="PATRIC" id="fig|1262666.3.peg.2650"/>
<dbReference type="Gene3D" id="3.30.160.250">
    <property type="match status" value="1"/>
</dbReference>
<proteinExistence type="predicted"/>
<dbReference type="SUPFAM" id="SSF47598">
    <property type="entry name" value="Ribbon-helix-helix"/>
    <property type="match status" value="1"/>
</dbReference>
<dbReference type="SUPFAM" id="SSF143100">
    <property type="entry name" value="TTHA1013/TTHA0281-like"/>
    <property type="match status" value="1"/>
</dbReference>
<feature type="domain" description="HicB-like antitoxin of toxin-antitoxin system" evidence="1">
    <location>
        <begin position="4"/>
        <end position="125"/>
    </location>
</feature>
<comment type="caution">
    <text evidence="2">The sequence shown here is derived from an EMBL/GenBank/DDBJ whole genome shotgun (WGS) entry which is preliminary data.</text>
</comment>
<dbReference type="InterPro" id="IPR031807">
    <property type="entry name" value="HicB-like"/>
</dbReference>
<gene>
    <name evidence="2" type="ORF">PCS_02610</name>
</gene>
<dbReference type="Gene3D" id="1.10.1220.10">
    <property type="entry name" value="Met repressor-like"/>
    <property type="match status" value="1"/>
</dbReference>
<dbReference type="AlphaFoldDB" id="M5Q1J1"/>
<dbReference type="InterPro" id="IPR035069">
    <property type="entry name" value="TTHA1013/TTHA0281-like"/>
</dbReference>
<reference evidence="2 3" key="1">
    <citation type="journal article" date="2013" name="Genome Announc.">
        <title>Draft Genome Sequence for Desulfovibrio africanus Strain PCS.</title>
        <authorList>
            <person name="Brown S.D."/>
            <person name="Utturkar S.M."/>
            <person name="Arkin A.P."/>
            <person name="Deutschbauer A.M."/>
            <person name="Elias D.A."/>
            <person name="Hazen T.C."/>
            <person name="Chakraborty R."/>
        </authorList>
    </citation>
    <scope>NUCLEOTIDE SEQUENCE [LARGE SCALE GENOMIC DNA]</scope>
    <source>
        <strain evidence="2 3">PCS</strain>
    </source>
</reference>
<evidence type="ECO:0000313" key="2">
    <source>
        <dbReference type="EMBL" id="EMG36598.1"/>
    </source>
</evidence>
<dbReference type="InterPro" id="IPR013321">
    <property type="entry name" value="Arc_rbn_hlx_hlx"/>
</dbReference>
<evidence type="ECO:0000313" key="3">
    <source>
        <dbReference type="Proteomes" id="UP000011922"/>
    </source>
</evidence>
<dbReference type="EMBL" id="AOSV01000029">
    <property type="protein sequence ID" value="EMG36598.1"/>
    <property type="molecule type" value="Genomic_DNA"/>
</dbReference>
<dbReference type="OrthoDB" id="9807959at2"/>
<dbReference type="Proteomes" id="UP000011922">
    <property type="component" value="Unassembled WGS sequence"/>
</dbReference>
<name>M5Q1J1_DESAF</name>
<organism evidence="2 3">
    <name type="scientific">Desulfocurvibacter africanus PCS</name>
    <dbReference type="NCBI Taxonomy" id="1262666"/>
    <lineage>
        <taxon>Bacteria</taxon>
        <taxon>Pseudomonadati</taxon>
        <taxon>Thermodesulfobacteriota</taxon>
        <taxon>Desulfovibrionia</taxon>
        <taxon>Desulfovibrionales</taxon>
        <taxon>Desulfovibrionaceae</taxon>
        <taxon>Desulfocurvibacter</taxon>
    </lineage>
</organism>
<dbReference type="CDD" id="cd21631">
    <property type="entry name" value="RHH_CopG_NikR-like"/>
    <property type="match status" value="1"/>
</dbReference>
<protein>
    <recommendedName>
        <fullName evidence="1">HicB-like antitoxin of toxin-antitoxin system domain-containing protein</fullName>
    </recommendedName>
</protein>
<dbReference type="Pfam" id="PF15919">
    <property type="entry name" value="HicB_lk_antitox"/>
    <property type="match status" value="1"/>
</dbReference>
<dbReference type="GO" id="GO:0006355">
    <property type="term" value="P:regulation of DNA-templated transcription"/>
    <property type="evidence" value="ECO:0007669"/>
    <property type="project" value="InterPro"/>
</dbReference>
<dbReference type="InterPro" id="IPR010985">
    <property type="entry name" value="Ribbon_hlx_hlx"/>
</dbReference>
<dbReference type="RefSeq" id="WP_005987865.1">
    <property type="nucleotide sequence ID" value="NZ_AOSV01000029.1"/>
</dbReference>
<sequence>MATYIAVIHKESDSEYGVCFPDFPGCISAGVDLDEAATMAREALALHVAGMIEDGEALPVPSGLEEARQSDLAEGAVAFMAIDLADKPSRAVRVNITLPEDLLSRVDKAAETRGMSRSGLLAAAAREYITQA</sequence>